<evidence type="ECO:0000313" key="8">
    <source>
        <dbReference type="EMBL" id="ADY50883.1"/>
    </source>
</evidence>
<evidence type="ECO:0000256" key="2">
    <source>
        <dbReference type="ARBA" id="ARBA00022801"/>
    </source>
</evidence>
<dbReference type="InterPro" id="IPR021720">
    <property type="entry name" value="Malectin_dom"/>
</dbReference>
<dbReference type="SUPFAM" id="SSF49785">
    <property type="entry name" value="Galactose-binding domain-like"/>
    <property type="match status" value="1"/>
</dbReference>
<dbReference type="SUPFAM" id="SSF51445">
    <property type="entry name" value="(Trans)glycosidases"/>
    <property type="match status" value="1"/>
</dbReference>
<dbReference type="eggNOG" id="COG3250">
    <property type="taxonomic scope" value="Bacteria"/>
</dbReference>
<dbReference type="RefSeq" id="WP_013631386.1">
    <property type="nucleotide sequence ID" value="NC_015177.1"/>
</dbReference>
<keyword evidence="9" id="KW-1185">Reference proteome</keyword>
<dbReference type="HOGENOM" id="CLU_271141_0_0_10"/>
<reference evidence="8 9" key="1">
    <citation type="journal article" date="2011" name="Stand. Genomic Sci.">
        <title>Complete genome sequence of the gliding, heparinolytic Pedobacter saltans type strain (113).</title>
        <authorList>
            <person name="Liolios K."/>
            <person name="Sikorski J."/>
            <person name="Lu M."/>
            <person name="Nolan M."/>
            <person name="Lapidus A."/>
            <person name="Lucas S."/>
            <person name="Hammon N."/>
            <person name="Deshpande S."/>
            <person name="Cheng J.F."/>
            <person name="Tapia R."/>
            <person name="Han C."/>
            <person name="Goodwin L."/>
            <person name="Pitluck S."/>
            <person name="Huntemann M."/>
            <person name="Ivanova N."/>
            <person name="Pagani I."/>
            <person name="Mavromatis K."/>
            <person name="Ovchinikova G."/>
            <person name="Pati A."/>
            <person name="Chen A."/>
            <person name="Palaniappan K."/>
            <person name="Land M."/>
            <person name="Hauser L."/>
            <person name="Brambilla E.M."/>
            <person name="Kotsyurbenko O."/>
            <person name="Rohde M."/>
            <person name="Tindall B.J."/>
            <person name="Abt B."/>
            <person name="Goker M."/>
            <person name="Detter J.C."/>
            <person name="Woyke T."/>
            <person name="Bristow J."/>
            <person name="Eisen J.A."/>
            <person name="Markowitz V."/>
            <person name="Hugenholtz P."/>
            <person name="Klenk H.P."/>
            <person name="Kyrpides N.C."/>
        </authorList>
    </citation>
    <scope>NUCLEOTIDE SEQUENCE [LARGE SCALE GENOMIC DNA]</scope>
    <source>
        <strain evidence="9">ATCC 51119 / DSM 12145 / JCM 21818 / LMG 10337 / NBRC 100064 / NCIMB 13643</strain>
    </source>
</reference>
<evidence type="ECO:0000259" key="7">
    <source>
        <dbReference type="Pfam" id="PF11721"/>
    </source>
</evidence>
<reference evidence="9" key="2">
    <citation type="submission" date="2011-02" db="EMBL/GenBank/DDBJ databases">
        <title>The complete genome of Pedobacter saltans DSM 12145.</title>
        <authorList>
            <consortium name="US DOE Joint Genome Institute (JGI-PGF)"/>
            <person name="Lucas S."/>
            <person name="Copeland A."/>
            <person name="Lapidus A."/>
            <person name="Bruce D."/>
            <person name="Goodwin L."/>
            <person name="Pitluck S."/>
            <person name="Kyrpides N."/>
            <person name="Mavromatis K."/>
            <person name="Pagani I."/>
            <person name="Ivanova N."/>
            <person name="Ovchinnikova G."/>
            <person name="Lu M."/>
            <person name="Detter J.C."/>
            <person name="Han C."/>
            <person name="Land M."/>
            <person name="Hauser L."/>
            <person name="Markowitz V."/>
            <person name="Cheng J.-F."/>
            <person name="Hugenholtz P."/>
            <person name="Woyke T."/>
            <person name="Wu D."/>
            <person name="Tindall B."/>
            <person name="Pomrenke H.G."/>
            <person name="Brambilla E."/>
            <person name="Klenk H.-P."/>
            <person name="Eisen J.A."/>
        </authorList>
    </citation>
    <scope>NUCLEOTIDE SEQUENCE [LARGE SCALE GENOMIC DNA]</scope>
    <source>
        <strain evidence="9">ATCC 51119 / DSM 12145 / JCM 21818 / LMG 10337 / NBRC 100064 / NCIMB 13643</strain>
    </source>
</reference>
<dbReference type="STRING" id="762903.Pedsa_0299"/>
<evidence type="ECO:0000256" key="1">
    <source>
        <dbReference type="ARBA" id="ARBA00007401"/>
    </source>
</evidence>
<gene>
    <name evidence="8" type="ordered locus">Pedsa_0299</name>
</gene>
<dbReference type="GO" id="GO:0004553">
    <property type="term" value="F:hydrolase activity, hydrolyzing O-glycosyl compounds"/>
    <property type="evidence" value="ECO:0007669"/>
    <property type="project" value="InterPro"/>
</dbReference>
<sequence length="1170" mass="133648">MNLLRSGLTSIFLLISFYLSNATEIRKSISLNNEWRTVADDFDKEKYNDFNQASFNDKDWKKVNVPHNWDKYAGYRRLLHGNRHGYAWYRKTFKIEDQPNTNKKYFLFFEGVGSYATVWLNGKQVGYHAGGRTTFTLDISKEILLNNQENILAVRADHPAEIRDLPWVDGGCSSERGFSEGSQPMGIFRPVQLIVTNDVKVEPFGVHIWNDDQISEKEATLHLTTEIKNYGSKSKKVTIRQSFLDAKGNSVFQLNHAQNLKGLQQLVVKQQSPKIANPILWDLENPYLYTLKTQILENNQVIDEIKTPYGIRWVSWPLGLTPNGGKTFMLNGKTVFLNGIAEYEHLIGNSHAFSDEQVYSRASQMKSAGFNSFREGHQPHNLRYQEFWDANGVLLWTQLSAHIWFDNPAFKKNFKSLLIDWVKERRNSPSVILWGLQNESTIPEDFARECTELIRSLDPTASKQRLVTTCNGGKGTDWDVPQNWTGTYGGLPAAYGEDLKRQVLVGEYGAWRTLDLHSEGPHLPNVQDYNEDRFTHIMETKVRLADSVKNEVAGHYFWLWTSHDNPGRVQGGEGLRELDRVGPVNYKGLLTPWEEPTDALYMFKANFASKQKEPMLYIASHTWPERWNSAGVKNNINIYSNCDEVALMNDIDGPVLARQKNPGLGKHFVFNNVFIKYNVLYAVGYVEGKAVAKDVLVLNNLTRSPNFEALYAFEDSGLIKPTTGLNYIYRYNCGGGDYTDQFGNVWLADRRKTTSNAYGFSSWTNAFPGIPTFFASQRRTFDPISNTRDWGLFQEFRYGRDELKFEFEVPDGEYQVELFFIEPWLGTGGGTDASKWRLFDIAVNDEIKIKNLDIWKEARHDQVLKKVISAKSKDGKLMIHFPNVKAGQALISAIAIATKDQSVIKARSVFSEFVEENNQIVLKKWADIGNKYSVDRSFSTLTPALFGSEYLVNTAIKENVSLKLKEKTTVYLAIKKTPFKAYVPQGFDDTKESFKNNIGEQFNVYVKRAEKGEVLNFEKLDFPNYILFFNEINGLQPAYDLKTATTYKANTLKQGDGIEKIDFLKQDRLIFRKDNAVIEFEIKVGVADVYSLTFKYHNPFKEVKTASVEVVTLDGMVLMPAELIQLDPTREGKWNYFNTNTGTMINAGTYKVRLKAIDAKDVYVDGLDVQ</sequence>
<dbReference type="OrthoDB" id="9801077at2"/>
<dbReference type="Pfam" id="PF02837">
    <property type="entry name" value="Glyco_hydro_2_N"/>
    <property type="match status" value="1"/>
</dbReference>
<dbReference type="GO" id="GO:0005975">
    <property type="term" value="P:carbohydrate metabolic process"/>
    <property type="evidence" value="ECO:0007669"/>
    <property type="project" value="InterPro"/>
</dbReference>
<dbReference type="Pfam" id="PF02836">
    <property type="entry name" value="Glyco_hydro_2_C"/>
    <property type="match status" value="1"/>
</dbReference>
<dbReference type="Gene3D" id="2.60.120.260">
    <property type="entry name" value="Galactose-binding domain-like"/>
    <property type="match status" value="2"/>
</dbReference>
<feature type="domain" description="Glycoside hydrolase family 2 catalytic" evidence="5">
    <location>
        <begin position="326"/>
        <end position="468"/>
    </location>
</feature>
<evidence type="ECO:0000259" key="4">
    <source>
        <dbReference type="Pfam" id="PF00703"/>
    </source>
</evidence>
<dbReference type="Gene3D" id="2.60.120.430">
    <property type="entry name" value="Galactose-binding lectin"/>
    <property type="match status" value="1"/>
</dbReference>
<comment type="similarity">
    <text evidence="1">Belongs to the glycosyl hydrolase 2 family.</text>
</comment>
<feature type="domain" description="Glycosyl hydrolases family 2 sugar binding" evidence="6">
    <location>
        <begin position="82"/>
        <end position="194"/>
    </location>
</feature>
<dbReference type="SUPFAM" id="SSF49303">
    <property type="entry name" value="beta-Galactosidase/glucuronidase domain"/>
    <property type="match status" value="1"/>
</dbReference>
<name>F0S4C6_PSESL</name>
<dbReference type="Gene3D" id="3.20.20.80">
    <property type="entry name" value="Glycosidases"/>
    <property type="match status" value="1"/>
</dbReference>
<dbReference type="PRINTS" id="PR00132">
    <property type="entry name" value="GLHYDRLASE2"/>
</dbReference>
<protein>
    <submittedName>
        <fullName evidence="8">Glycoside hydrolase family 2 sugar binding protein</fullName>
    </submittedName>
</protein>
<evidence type="ECO:0000313" key="9">
    <source>
        <dbReference type="Proteomes" id="UP000000310"/>
    </source>
</evidence>
<dbReference type="InterPro" id="IPR051913">
    <property type="entry name" value="GH2_Domain-Containing"/>
</dbReference>
<dbReference type="InterPro" id="IPR006103">
    <property type="entry name" value="Glyco_hydro_2_cat"/>
</dbReference>
<dbReference type="KEGG" id="psn:Pedsa_0299"/>
<dbReference type="InterPro" id="IPR036156">
    <property type="entry name" value="Beta-gal/glucu_dom_sf"/>
</dbReference>
<feature type="domain" description="Malectin" evidence="7">
    <location>
        <begin position="728"/>
        <end position="906"/>
    </location>
</feature>
<dbReference type="EMBL" id="CP002545">
    <property type="protein sequence ID" value="ADY50883.1"/>
    <property type="molecule type" value="Genomic_DNA"/>
</dbReference>
<keyword evidence="2 8" id="KW-0378">Hydrolase</keyword>
<dbReference type="Proteomes" id="UP000000310">
    <property type="component" value="Chromosome"/>
</dbReference>
<organism evidence="8 9">
    <name type="scientific">Pseudopedobacter saltans (strain ATCC 51119 / DSM 12145 / JCM 21818 / CCUG 39354 / LMG 10337 / NBRC 100064 / NCIMB 13643)</name>
    <name type="common">Pedobacter saltans</name>
    <dbReference type="NCBI Taxonomy" id="762903"/>
    <lineage>
        <taxon>Bacteria</taxon>
        <taxon>Pseudomonadati</taxon>
        <taxon>Bacteroidota</taxon>
        <taxon>Sphingobacteriia</taxon>
        <taxon>Sphingobacteriales</taxon>
        <taxon>Sphingobacteriaceae</taxon>
        <taxon>Pseudopedobacter</taxon>
    </lineage>
</organism>
<proteinExistence type="inferred from homology"/>
<dbReference type="InterPro" id="IPR013783">
    <property type="entry name" value="Ig-like_fold"/>
</dbReference>
<accession>F0S4C6</accession>
<dbReference type="AlphaFoldDB" id="F0S4C6"/>
<evidence type="ECO:0000259" key="5">
    <source>
        <dbReference type="Pfam" id="PF02836"/>
    </source>
</evidence>
<dbReference type="Pfam" id="PF11721">
    <property type="entry name" value="Malectin"/>
    <property type="match status" value="1"/>
</dbReference>
<dbReference type="InterPro" id="IPR017853">
    <property type="entry name" value="GH"/>
</dbReference>
<feature type="domain" description="Glycoside hydrolase family 2 immunoglobulin-like beta-sandwich" evidence="4">
    <location>
        <begin position="214"/>
        <end position="312"/>
    </location>
</feature>
<dbReference type="InterPro" id="IPR006102">
    <property type="entry name" value="Ig-like_GH2"/>
</dbReference>
<dbReference type="Pfam" id="PF00703">
    <property type="entry name" value="Glyco_hydro_2"/>
    <property type="match status" value="1"/>
</dbReference>
<dbReference type="InterPro" id="IPR006101">
    <property type="entry name" value="Glyco_hydro_2"/>
</dbReference>
<evidence type="ECO:0000256" key="3">
    <source>
        <dbReference type="ARBA" id="ARBA00023295"/>
    </source>
</evidence>
<keyword evidence="3" id="KW-0326">Glycosidase</keyword>
<dbReference type="Gene3D" id="2.60.40.10">
    <property type="entry name" value="Immunoglobulins"/>
    <property type="match status" value="2"/>
</dbReference>
<dbReference type="InterPro" id="IPR006104">
    <property type="entry name" value="Glyco_hydro_2_N"/>
</dbReference>
<evidence type="ECO:0000259" key="6">
    <source>
        <dbReference type="Pfam" id="PF02837"/>
    </source>
</evidence>
<dbReference type="PANTHER" id="PTHR42732">
    <property type="entry name" value="BETA-GALACTOSIDASE"/>
    <property type="match status" value="1"/>
</dbReference>
<dbReference type="PANTHER" id="PTHR42732:SF1">
    <property type="entry name" value="BETA-MANNOSIDASE"/>
    <property type="match status" value="1"/>
</dbReference>
<dbReference type="InterPro" id="IPR008979">
    <property type="entry name" value="Galactose-bd-like_sf"/>
</dbReference>